<dbReference type="SUPFAM" id="SSF55961">
    <property type="entry name" value="Bet v1-like"/>
    <property type="match status" value="2"/>
</dbReference>
<feature type="compositionally biased region" description="Polar residues" evidence="1">
    <location>
        <begin position="509"/>
        <end position="518"/>
    </location>
</feature>
<keyword evidence="2" id="KW-1133">Transmembrane helix</keyword>
<feature type="compositionally biased region" description="Polar residues" evidence="1">
    <location>
        <begin position="20"/>
        <end position="43"/>
    </location>
</feature>
<evidence type="ECO:0000256" key="1">
    <source>
        <dbReference type="SAM" id="MobiDB-lite"/>
    </source>
</evidence>
<name>A0A9W7EIU6_9STRA</name>
<reference evidence="4" key="1">
    <citation type="journal article" date="2023" name="Commun. Biol.">
        <title>Genome analysis of Parmales, the sister group of diatoms, reveals the evolutionary specialization of diatoms from phago-mixotrophs to photoautotrophs.</title>
        <authorList>
            <person name="Ban H."/>
            <person name="Sato S."/>
            <person name="Yoshikawa S."/>
            <person name="Yamada K."/>
            <person name="Nakamura Y."/>
            <person name="Ichinomiya M."/>
            <person name="Sato N."/>
            <person name="Blanc-Mathieu R."/>
            <person name="Endo H."/>
            <person name="Kuwata A."/>
            <person name="Ogata H."/>
        </authorList>
    </citation>
    <scope>NUCLEOTIDE SEQUENCE [LARGE SCALE GENOMIC DNA]</scope>
    <source>
        <strain evidence="4">NIES 3700</strain>
    </source>
</reference>
<feature type="compositionally biased region" description="Basic and acidic residues" evidence="1">
    <location>
        <begin position="164"/>
        <end position="198"/>
    </location>
</feature>
<protein>
    <submittedName>
        <fullName evidence="3">Uncharacterized protein</fullName>
    </submittedName>
</protein>
<feature type="compositionally biased region" description="Low complexity" evidence="1">
    <location>
        <begin position="93"/>
        <end position="106"/>
    </location>
</feature>
<feature type="transmembrane region" description="Helical" evidence="2">
    <location>
        <begin position="2189"/>
        <end position="2208"/>
    </location>
</feature>
<feature type="region of interest" description="Disordered" evidence="1">
    <location>
        <begin position="957"/>
        <end position="982"/>
    </location>
</feature>
<evidence type="ECO:0000313" key="4">
    <source>
        <dbReference type="Proteomes" id="UP001165122"/>
    </source>
</evidence>
<keyword evidence="2" id="KW-0472">Membrane</keyword>
<feature type="transmembrane region" description="Helical" evidence="2">
    <location>
        <begin position="2161"/>
        <end position="2183"/>
    </location>
</feature>
<feature type="transmembrane region" description="Helical" evidence="2">
    <location>
        <begin position="2256"/>
        <end position="2276"/>
    </location>
</feature>
<sequence>MDNDQSDHLPGTISDEPDNYTLSNTLGSSNKSNNNTDTQQDISTPRADTCQDNDFPPTASALDPSSASPTPAPFKSVFKPARSMKPRGKSFIPGSSASPQPSRRSPYALNRAAGPIQSNAEALAQSKAEEAILTKKKAKLELERRKKEQAAADLEERRRKAIETARKNELLLSKQAEKAKLEKAEEEAEHASLHGEKHSKSKGPVASKFISPRALIYMKRKAKEAREKVKKKAEQGLELTPEEEKVLQEPEKEETPLPTQTDSGKPEVPLTAEQLFVARCIKQCATFVETSPKNVTVIGNLFYPAECSVGPENRYVTGKSTSMIHAPIEIVRSFLENPQCEDSKREHKAMNDNDLNTFPLGLLWMNESKSTRYTQQVFKFTKEVAIQTLCQVVSIEEDEVHESDEEDSDNEEMERDKIVTIGFKSVTEKTLPAFARKFMFNSSHSTVRSIDIVGYYVLKKLDMGCTELTLNMKVHAPETMGLGFLSPTGISTNLNKILSPLPFLKGKGMNSSGPSGFSASPKPKKRSKMSTMIGDKLQTKLSTTATMLKSASPDMVGVKRTLTMGHGKDRKSLVIVQRPGSIYESVDHEAKDVVIEILKKLMLWVSAVWNVFEREVEVDKDRIERFVSHTLNYSPPLDNKEKRLIDSMMPFYDHKVRRKQRWRGMYIKRLSDVRKFKMYKRKDNGREETIPWGMCTARVDTSAKSLLAYISLIDTNERYRNHIKNNGPLPRRAHYNVMGSRSCIYHIGTKFPAGIDNRIFRVWSVWDKRTDAMTGNDLYVLAFTTADQYVFKDSTLAGQRVQNKINYVGEIGKGLIGGITKGAFFVKEVAENVCELTLVQYTNFKGTLPLTFLNMKLSSGLEIVAAAKSRYKRNNAIVDREIREAFVKKMAERGDPDLEDLKMAKDCDRLRKEDAKMMSVANSKLKGIYKNHKNWNSTKGKKGSSLRGSMMVAFGGGSSKNADAGEGDETEELRKASNAEKGLTGTNLSISHSLSTPMARGNKIAAMMTDMGVDHWHTLDSPSPFVKMFYRFTNMDSDDWVSGKKRSAFDPTAKTTIIGKATTEIDADPETVVAFLFGFTGEEQMQNAREEGHVIARVTDNTKNMHSNTIGQLIEYPWNLSNREFISHQTWLTGEDAGLVGSGLLADEHKRHYVWVSESVPEDSKQRVEFHQGDTSSMKLKKTVRAFSTLMCIVEPLWDNDEITGNAGGGSPVNRLSPTSRNFCSRARVTMLSFTDPKGVFPKPFLKATVPQTLNTVITLNKAFQHNKEVDQIERQKCIRLMRDTMFAADGYGTAIDYSADEDESWNDVQNMFKRVSNDKLWLDIKSEDSESRFLNVSVSSNKLMHNSLRFTKVSTIVDADVEEVAALNFLSGNRKHLEDFYKSPNGLEKKVWKLNNWCHVHYYAHHFGNIGLSDREVFCKQIWKRIGKERIEVTQGPCDPDESTPVEDINTGQHMGNRVRAQFYTMSIFEKLEPKLGMIPQTRFTMYSFYDPMGTVPKTFWGKNMQTRPLVEATRAFYDKRVEIDRIKREELKRPLLTPSKLTPDEKKKMQFAKLLTSGFEKKTPQIRVNEHTAPNIDSFIFTEDSNVVWGQSTSRIGASAQEVLAHILDFQSTSNSMHSIHDTIREIIAVKSHHTLSVHRRCQIGFNNNYVPLDFVCDMLWQKNSETSYSVALFPTSTKYVTGLVDQGARRATEEDADGHTGEVATASGVVKNMRSTIGHRKSNFDAASFKAPDGQTKSFFVPCRQNAYFQLDAIGENETTLKYVTNIGAIDDSIKPERKAMKVLITQTLADTVNGVHEYFLNSTSLDRALNSRKFGKELGENLMYPRLTSDEERKGKKVKLGFLPIWYFSKRMASRTERVQRMMETNMAMKELDERYPWFKHMLTEVCKGDLAMNIPQETRMQCMTEAEAIILGKSLIPSLKSRKMAESGLKQWEMQNRAAQELFDDYPFMEETMLVVSQEVIRTAPWGLMWRVAVGSTLSILDMVTDLNCVIFYLSAAGQAHFGYATIVCIAMSMIGQLGVVYAQHAAEGKTALAKQIPLTLLFLKPGYDAWVVTSGKKEEKHHIVSPLVEMCIGKAIQIICESIPSGILQVFAYISVRGEGKRSSVALFSIFISCITTGYSATQVSHDLDTSAGKRRSNPLFYGFVPDDKSARKTVFGGMIAMSSCMVLLKCVSTSLWLDMNEMSFLIFTACDIVGFILYKWFRNDLKYWIKLDGVGGMVFSIAERSVAKIMCDYTAILQFRSPFELGGQYFAFNTIFQVAVSMVVCIVYINTPMDSDYPDEMPRDANLVMGTMLFGLLVFVCSSYLIYTYMEPKHRDSLTSRETGIEHIARFFERSEDDQIRMDIFKRHKQYLEGIEEEIKVWTHENWDNWLTQDWFTDQVIDRIPEEFIPKKELIKLFQYKENLGFVRETQVESGLVDKLFGHAEIIGMQSTIGYDRGADGLATVGEDEDELEELGGNPDINKMNSTMTAQKKRRRANRQGSISLLGMKGGMW</sequence>
<organism evidence="3 4">
    <name type="scientific">Triparma laevis f. longispina</name>
    <dbReference type="NCBI Taxonomy" id="1714387"/>
    <lineage>
        <taxon>Eukaryota</taxon>
        <taxon>Sar</taxon>
        <taxon>Stramenopiles</taxon>
        <taxon>Ochrophyta</taxon>
        <taxon>Bolidophyceae</taxon>
        <taxon>Parmales</taxon>
        <taxon>Triparmaceae</taxon>
        <taxon>Triparma</taxon>
    </lineage>
</organism>
<feature type="region of interest" description="Disordered" evidence="1">
    <location>
        <begin position="1"/>
        <end position="113"/>
    </location>
</feature>
<feature type="region of interest" description="Disordered" evidence="1">
    <location>
        <begin position="509"/>
        <end position="530"/>
    </location>
</feature>
<dbReference type="InterPro" id="IPR023393">
    <property type="entry name" value="START-like_dom_sf"/>
</dbReference>
<gene>
    <name evidence="3" type="ORF">TrLO_g4066</name>
</gene>
<dbReference type="Gene3D" id="3.30.530.20">
    <property type="match status" value="3"/>
</dbReference>
<keyword evidence="4" id="KW-1185">Reference proteome</keyword>
<evidence type="ECO:0000313" key="3">
    <source>
        <dbReference type="EMBL" id="GMH79505.1"/>
    </source>
</evidence>
<dbReference type="EMBL" id="BRXW01000918">
    <property type="protein sequence ID" value="GMH79505.1"/>
    <property type="molecule type" value="Genomic_DNA"/>
</dbReference>
<dbReference type="OrthoDB" id="10342310at2759"/>
<proteinExistence type="predicted"/>
<feature type="compositionally biased region" description="Basic and acidic residues" evidence="1">
    <location>
        <begin position="242"/>
        <end position="255"/>
    </location>
</feature>
<dbReference type="Proteomes" id="UP001165122">
    <property type="component" value="Unassembled WGS sequence"/>
</dbReference>
<comment type="caution">
    <text evidence="3">The sequence shown here is derived from an EMBL/GenBank/DDBJ whole genome shotgun (WGS) entry which is preliminary data.</text>
</comment>
<keyword evidence="2" id="KW-0812">Transmembrane</keyword>
<feature type="region of interest" description="Disordered" evidence="1">
    <location>
        <begin position="227"/>
        <end position="266"/>
    </location>
</feature>
<feature type="transmembrane region" description="Helical" evidence="2">
    <location>
        <begin position="2296"/>
        <end position="2314"/>
    </location>
</feature>
<feature type="transmembrane region" description="Helical" evidence="2">
    <location>
        <begin position="2007"/>
        <end position="2028"/>
    </location>
</feature>
<accession>A0A9W7EIU6</accession>
<evidence type="ECO:0000256" key="2">
    <source>
        <dbReference type="SAM" id="Phobius"/>
    </source>
</evidence>
<feature type="region of interest" description="Disordered" evidence="1">
    <location>
        <begin position="164"/>
        <end position="204"/>
    </location>
</feature>